<reference evidence="2 3" key="1">
    <citation type="submission" date="2020-10" db="EMBL/GenBank/DDBJ databases">
        <title>The Coptis chinensis genome and diversification of protoberbering-type alkaloids.</title>
        <authorList>
            <person name="Wang B."/>
            <person name="Shu S."/>
            <person name="Song C."/>
            <person name="Liu Y."/>
        </authorList>
    </citation>
    <scope>NUCLEOTIDE SEQUENCE [LARGE SCALE GENOMIC DNA]</scope>
    <source>
        <strain evidence="2">HL-2020</strain>
        <tissue evidence="2">Leaf</tissue>
    </source>
</reference>
<keyword evidence="3" id="KW-1185">Reference proteome</keyword>
<proteinExistence type="predicted"/>
<sequence length="235" mass="26747">MFCMDEEVEDVLWRLFEAENAVEILMGISKEIIGHLQINQFSLNSSIQREGEMRSKLGISSASFHKSIETRIETLEANLVSPELSEMKVVIEDLEVHLLEAETKAETAEAKCSLLEEVLNEELALLKGSENVIEKVNLLEKQLRESDMHLQHAKVLRAEIIAEKSKAKCALLSETNSELNEEVSFSRDRMESLETSLHQADEENTITANEINKRAKVITDMVMQLARETERLHKQ</sequence>
<protein>
    <submittedName>
        <fullName evidence="2">Uncharacterized protein</fullName>
    </submittedName>
</protein>
<feature type="non-terminal residue" evidence="2">
    <location>
        <position position="1"/>
    </location>
</feature>
<dbReference type="Proteomes" id="UP000631114">
    <property type="component" value="Unassembled WGS sequence"/>
</dbReference>
<dbReference type="OrthoDB" id="1936068at2759"/>
<accession>A0A835GTB2</accession>
<evidence type="ECO:0000313" key="2">
    <source>
        <dbReference type="EMBL" id="KAF9586889.1"/>
    </source>
</evidence>
<dbReference type="PANTHER" id="PTHR35705">
    <property type="entry name" value="WPP DOMAIN-INTERACTING TAIL-ANCHORED PROTEIN 1"/>
    <property type="match status" value="1"/>
</dbReference>
<evidence type="ECO:0000256" key="1">
    <source>
        <dbReference type="SAM" id="Coils"/>
    </source>
</evidence>
<dbReference type="AlphaFoldDB" id="A0A835GTB2"/>
<evidence type="ECO:0000313" key="3">
    <source>
        <dbReference type="Proteomes" id="UP000631114"/>
    </source>
</evidence>
<dbReference type="InterPro" id="IPR039976">
    <property type="entry name" value="WIT1/WIT2"/>
</dbReference>
<comment type="caution">
    <text evidence="2">The sequence shown here is derived from an EMBL/GenBank/DDBJ whole genome shotgun (WGS) entry which is preliminary data.</text>
</comment>
<gene>
    <name evidence="2" type="ORF">IFM89_039895</name>
</gene>
<keyword evidence="1" id="KW-0175">Coiled coil</keyword>
<dbReference type="EMBL" id="JADFTS010000066">
    <property type="protein sequence ID" value="KAF9586889.1"/>
    <property type="molecule type" value="Genomic_DNA"/>
</dbReference>
<feature type="coiled-coil region" evidence="1">
    <location>
        <begin position="162"/>
        <end position="196"/>
    </location>
</feature>
<feature type="coiled-coil region" evidence="1">
    <location>
        <begin position="84"/>
        <end position="118"/>
    </location>
</feature>
<organism evidence="2 3">
    <name type="scientific">Coptis chinensis</name>
    <dbReference type="NCBI Taxonomy" id="261450"/>
    <lineage>
        <taxon>Eukaryota</taxon>
        <taxon>Viridiplantae</taxon>
        <taxon>Streptophyta</taxon>
        <taxon>Embryophyta</taxon>
        <taxon>Tracheophyta</taxon>
        <taxon>Spermatophyta</taxon>
        <taxon>Magnoliopsida</taxon>
        <taxon>Ranunculales</taxon>
        <taxon>Ranunculaceae</taxon>
        <taxon>Coptidoideae</taxon>
        <taxon>Coptis</taxon>
    </lineage>
</organism>
<name>A0A835GTB2_9MAGN</name>